<name>A0A9X2VNT8_9PSEU</name>
<evidence type="ECO:0000256" key="1">
    <source>
        <dbReference type="ARBA" id="ARBA00000085"/>
    </source>
</evidence>
<dbReference type="EMBL" id="JANYMP010000012">
    <property type="protein sequence ID" value="MCS7480111.1"/>
    <property type="molecule type" value="Genomic_DNA"/>
</dbReference>
<dbReference type="SMART" id="SM00387">
    <property type="entry name" value="HATPase_c"/>
    <property type="match status" value="1"/>
</dbReference>
<dbReference type="RefSeq" id="WP_259625606.1">
    <property type="nucleotide sequence ID" value="NZ_JANYMP010000012.1"/>
</dbReference>
<dbReference type="InterPro" id="IPR005467">
    <property type="entry name" value="His_kinase_dom"/>
</dbReference>
<dbReference type="InterPro" id="IPR036097">
    <property type="entry name" value="HisK_dim/P_sf"/>
</dbReference>
<dbReference type="InterPro" id="IPR004358">
    <property type="entry name" value="Sig_transdc_His_kin-like_C"/>
</dbReference>
<evidence type="ECO:0000313" key="10">
    <source>
        <dbReference type="Proteomes" id="UP001141259"/>
    </source>
</evidence>
<dbReference type="InterPro" id="IPR003594">
    <property type="entry name" value="HATPase_dom"/>
</dbReference>
<proteinExistence type="predicted"/>
<evidence type="ECO:0000313" key="9">
    <source>
        <dbReference type="EMBL" id="MCS7480111.1"/>
    </source>
</evidence>
<comment type="subcellular location">
    <subcellularLocation>
        <location evidence="2">Cell membrane</location>
    </subcellularLocation>
</comment>
<keyword evidence="6 9" id="KW-0418">Kinase</keyword>
<evidence type="ECO:0000256" key="6">
    <source>
        <dbReference type="ARBA" id="ARBA00022777"/>
    </source>
</evidence>
<comment type="catalytic activity">
    <reaction evidence="1">
        <text>ATP + protein L-histidine = ADP + protein N-phospho-L-histidine.</text>
        <dbReference type="EC" id="2.7.13.3"/>
    </reaction>
</comment>
<dbReference type="SMART" id="SM00388">
    <property type="entry name" value="HisKA"/>
    <property type="match status" value="1"/>
</dbReference>
<accession>A0A9X2VNT8</accession>
<dbReference type="CDD" id="cd00075">
    <property type="entry name" value="HATPase"/>
    <property type="match status" value="1"/>
</dbReference>
<dbReference type="InterPro" id="IPR050736">
    <property type="entry name" value="Sensor_HK_Regulatory"/>
</dbReference>
<dbReference type="PRINTS" id="PR00344">
    <property type="entry name" value="BCTRLSENSOR"/>
</dbReference>
<feature type="domain" description="Histidine kinase" evidence="8">
    <location>
        <begin position="74"/>
        <end position="289"/>
    </location>
</feature>
<reference evidence="9" key="1">
    <citation type="submission" date="2022-08" db="EMBL/GenBank/DDBJ databases">
        <authorList>
            <person name="Tistechok S."/>
            <person name="Samborskyy M."/>
            <person name="Roman I."/>
        </authorList>
    </citation>
    <scope>NUCLEOTIDE SEQUENCE</scope>
    <source>
        <strain evidence="9">DSM 103496</strain>
    </source>
</reference>
<dbReference type="AlphaFoldDB" id="A0A9X2VNT8"/>
<dbReference type="Pfam" id="PF02518">
    <property type="entry name" value="HATPase_c"/>
    <property type="match status" value="1"/>
</dbReference>
<gene>
    <name evidence="9" type="ORF">NZH93_24920</name>
</gene>
<dbReference type="GO" id="GO:0005886">
    <property type="term" value="C:plasma membrane"/>
    <property type="evidence" value="ECO:0007669"/>
    <property type="project" value="UniProtKB-SubCell"/>
</dbReference>
<dbReference type="CDD" id="cd00082">
    <property type="entry name" value="HisKA"/>
    <property type="match status" value="1"/>
</dbReference>
<dbReference type="Gene3D" id="3.30.565.10">
    <property type="entry name" value="Histidine kinase-like ATPase, C-terminal domain"/>
    <property type="match status" value="1"/>
</dbReference>
<evidence type="ECO:0000259" key="8">
    <source>
        <dbReference type="PROSITE" id="PS50109"/>
    </source>
</evidence>
<comment type="caution">
    <text evidence="9">The sequence shown here is derived from an EMBL/GenBank/DDBJ whole genome shotgun (WGS) entry which is preliminary data.</text>
</comment>
<dbReference type="PANTHER" id="PTHR43711">
    <property type="entry name" value="TWO-COMPONENT HISTIDINE KINASE"/>
    <property type="match status" value="1"/>
</dbReference>
<sequence length="291" mass="31144">MNKWPWLAAVGCAALSGPLLVDLVGPVWAALTVLLPTGVAALAVRESDRRFAALSAELGEARRTATARADLVAAVSHDVRTPLAMVKVAADLLLQGTPGEVNDRQRRFLTTISDQTDQTIAIAEDLLVQARIEAGAFTARLAAVDLNRVVADAVRGLRPLAEQRDQRITVDLPRLPPVVTADERLITRAIVNLSTNAMRFTANGGMVVLRVISNDDSAVISVTDDGAGMTPEAREKLFRPFVSGSPLADGTGLGLVLTRQIALLHGGRLLVDTTPRRGTTIMLRLPHRRNP</sequence>
<evidence type="ECO:0000256" key="5">
    <source>
        <dbReference type="ARBA" id="ARBA00022679"/>
    </source>
</evidence>
<dbReference type="Proteomes" id="UP001141259">
    <property type="component" value="Unassembled WGS sequence"/>
</dbReference>
<evidence type="ECO:0000256" key="2">
    <source>
        <dbReference type="ARBA" id="ARBA00004236"/>
    </source>
</evidence>
<dbReference type="Gene3D" id="1.10.287.130">
    <property type="match status" value="1"/>
</dbReference>
<dbReference type="EC" id="2.7.13.3" evidence="3"/>
<keyword evidence="5" id="KW-0808">Transferase</keyword>
<dbReference type="PANTHER" id="PTHR43711:SF1">
    <property type="entry name" value="HISTIDINE KINASE 1"/>
    <property type="match status" value="1"/>
</dbReference>
<keyword evidence="4" id="KW-0597">Phosphoprotein</keyword>
<dbReference type="PROSITE" id="PS50109">
    <property type="entry name" value="HIS_KIN"/>
    <property type="match status" value="1"/>
</dbReference>
<evidence type="ECO:0000256" key="3">
    <source>
        <dbReference type="ARBA" id="ARBA00012438"/>
    </source>
</evidence>
<evidence type="ECO:0000256" key="7">
    <source>
        <dbReference type="ARBA" id="ARBA00023012"/>
    </source>
</evidence>
<organism evidence="9 10">
    <name type="scientific">Umezawaea endophytica</name>
    <dbReference type="NCBI Taxonomy" id="1654476"/>
    <lineage>
        <taxon>Bacteria</taxon>
        <taxon>Bacillati</taxon>
        <taxon>Actinomycetota</taxon>
        <taxon>Actinomycetes</taxon>
        <taxon>Pseudonocardiales</taxon>
        <taxon>Pseudonocardiaceae</taxon>
        <taxon>Umezawaea</taxon>
    </lineage>
</organism>
<keyword evidence="10" id="KW-1185">Reference proteome</keyword>
<dbReference type="SUPFAM" id="SSF55874">
    <property type="entry name" value="ATPase domain of HSP90 chaperone/DNA topoisomerase II/histidine kinase"/>
    <property type="match status" value="1"/>
</dbReference>
<protein>
    <recommendedName>
        <fullName evidence="3">histidine kinase</fullName>
        <ecNumber evidence="3">2.7.13.3</ecNumber>
    </recommendedName>
</protein>
<dbReference type="InterPro" id="IPR003661">
    <property type="entry name" value="HisK_dim/P_dom"/>
</dbReference>
<keyword evidence="7" id="KW-0902">Two-component regulatory system</keyword>
<dbReference type="GO" id="GO:0000155">
    <property type="term" value="F:phosphorelay sensor kinase activity"/>
    <property type="evidence" value="ECO:0007669"/>
    <property type="project" value="InterPro"/>
</dbReference>
<dbReference type="InterPro" id="IPR036890">
    <property type="entry name" value="HATPase_C_sf"/>
</dbReference>
<dbReference type="SUPFAM" id="SSF47384">
    <property type="entry name" value="Homodimeric domain of signal transducing histidine kinase"/>
    <property type="match status" value="1"/>
</dbReference>
<dbReference type="Pfam" id="PF00512">
    <property type="entry name" value="HisKA"/>
    <property type="match status" value="1"/>
</dbReference>
<evidence type="ECO:0000256" key="4">
    <source>
        <dbReference type="ARBA" id="ARBA00022553"/>
    </source>
</evidence>